<gene>
    <name evidence="2" type="primary">SETMAR</name>
    <name evidence="2" type="ORF">Tcan_00542</name>
</gene>
<dbReference type="GO" id="GO:0003690">
    <property type="term" value="F:double-stranded DNA binding"/>
    <property type="evidence" value="ECO:0007669"/>
    <property type="project" value="TreeGrafter"/>
</dbReference>
<dbReference type="STRING" id="6265.A0A0B2UZ28"/>
<protein>
    <submittedName>
        <fullName evidence="2">Histone-lysine N-methyltransferase SETMAR</fullName>
    </submittedName>
</protein>
<dbReference type="Proteomes" id="UP000031036">
    <property type="component" value="Unassembled WGS sequence"/>
</dbReference>
<dbReference type="PANTHER" id="PTHR46060:SF2">
    <property type="entry name" value="HISTONE-LYSINE N-METHYLTRANSFERASE SETMAR"/>
    <property type="match status" value="1"/>
</dbReference>
<feature type="compositionally biased region" description="Basic and acidic residues" evidence="1">
    <location>
        <begin position="54"/>
        <end position="67"/>
    </location>
</feature>
<comment type="caution">
    <text evidence="2">The sequence shown here is derived from an EMBL/GenBank/DDBJ whole genome shotgun (WGS) entry which is preliminary data.</text>
</comment>
<dbReference type="GO" id="GO:0015074">
    <property type="term" value="P:DNA integration"/>
    <property type="evidence" value="ECO:0007669"/>
    <property type="project" value="TreeGrafter"/>
</dbReference>
<dbReference type="Pfam" id="PF01359">
    <property type="entry name" value="Transposase_1"/>
    <property type="match status" value="1"/>
</dbReference>
<dbReference type="InterPro" id="IPR001888">
    <property type="entry name" value="Transposase_1"/>
</dbReference>
<accession>A0A0B2UZ28</accession>
<dbReference type="InterPro" id="IPR036397">
    <property type="entry name" value="RNaseH_sf"/>
</dbReference>
<dbReference type="Gene3D" id="3.30.420.10">
    <property type="entry name" value="Ribonuclease H-like superfamily/Ribonuclease H"/>
    <property type="match status" value="1"/>
</dbReference>
<dbReference type="GO" id="GO:0006303">
    <property type="term" value="P:double-strand break repair via nonhomologous end joining"/>
    <property type="evidence" value="ECO:0007669"/>
    <property type="project" value="TreeGrafter"/>
</dbReference>
<dbReference type="OMA" id="ITCDERR"/>
<dbReference type="GO" id="GO:0003697">
    <property type="term" value="F:single-stranded DNA binding"/>
    <property type="evidence" value="ECO:0007669"/>
    <property type="project" value="TreeGrafter"/>
</dbReference>
<dbReference type="GO" id="GO:0000014">
    <property type="term" value="F:single-stranded DNA endodeoxyribonuclease activity"/>
    <property type="evidence" value="ECO:0007669"/>
    <property type="project" value="TreeGrafter"/>
</dbReference>
<dbReference type="GO" id="GO:0031297">
    <property type="term" value="P:replication fork processing"/>
    <property type="evidence" value="ECO:0007669"/>
    <property type="project" value="TreeGrafter"/>
</dbReference>
<dbReference type="EMBL" id="JPKZ01002554">
    <property type="protein sequence ID" value="KHN76271.1"/>
    <property type="molecule type" value="Genomic_DNA"/>
</dbReference>
<dbReference type="GO" id="GO:0000729">
    <property type="term" value="P:DNA double-strand break processing"/>
    <property type="evidence" value="ECO:0007669"/>
    <property type="project" value="TreeGrafter"/>
</dbReference>
<dbReference type="OrthoDB" id="9970333at2759"/>
<dbReference type="InterPro" id="IPR052709">
    <property type="entry name" value="Transposase-MT_Hybrid"/>
</dbReference>
<dbReference type="GO" id="GO:0032259">
    <property type="term" value="P:methylation"/>
    <property type="evidence" value="ECO:0007669"/>
    <property type="project" value="UniProtKB-KW"/>
</dbReference>
<dbReference type="AlphaFoldDB" id="A0A0B2UZ28"/>
<sequence length="202" mass="23573">MSPDALNERQMFTRMEVCSALLLRNKNDPFLDRIITCDERRVRYGNSKKPAQWVDKDEPPRHMPKSELHPRKVTLTVWWSATGIFHHRLLPRGKTVTAESYSHELEVAYQKLKIKHPALIIRRGPLLLHDNARPNVARTTFSKLSELGVEALPHPHYSSDHSPTDFHLLRCLDSIIREKQFDNEKVIEMAFQDFNASRKPDF</sequence>
<evidence type="ECO:0000313" key="2">
    <source>
        <dbReference type="EMBL" id="KHN76271.1"/>
    </source>
</evidence>
<organism evidence="2 3">
    <name type="scientific">Toxocara canis</name>
    <name type="common">Canine roundworm</name>
    <dbReference type="NCBI Taxonomy" id="6265"/>
    <lineage>
        <taxon>Eukaryota</taxon>
        <taxon>Metazoa</taxon>
        <taxon>Ecdysozoa</taxon>
        <taxon>Nematoda</taxon>
        <taxon>Chromadorea</taxon>
        <taxon>Rhabditida</taxon>
        <taxon>Spirurina</taxon>
        <taxon>Ascaridomorpha</taxon>
        <taxon>Ascaridoidea</taxon>
        <taxon>Toxocaridae</taxon>
        <taxon>Toxocara</taxon>
    </lineage>
</organism>
<proteinExistence type="predicted"/>
<dbReference type="GO" id="GO:0005634">
    <property type="term" value="C:nucleus"/>
    <property type="evidence" value="ECO:0007669"/>
    <property type="project" value="TreeGrafter"/>
</dbReference>
<dbReference type="GO" id="GO:0044774">
    <property type="term" value="P:mitotic DNA integrity checkpoint signaling"/>
    <property type="evidence" value="ECO:0007669"/>
    <property type="project" value="TreeGrafter"/>
</dbReference>
<keyword evidence="3" id="KW-1185">Reference proteome</keyword>
<dbReference type="GO" id="GO:0000793">
    <property type="term" value="C:condensed chromosome"/>
    <property type="evidence" value="ECO:0007669"/>
    <property type="project" value="TreeGrafter"/>
</dbReference>
<dbReference type="PANTHER" id="PTHR46060">
    <property type="entry name" value="MARINER MOS1 TRANSPOSASE-LIKE PROTEIN"/>
    <property type="match status" value="1"/>
</dbReference>
<keyword evidence="2" id="KW-0489">Methyltransferase</keyword>
<dbReference type="GO" id="GO:0046975">
    <property type="term" value="F:histone H3K36 methyltransferase activity"/>
    <property type="evidence" value="ECO:0007669"/>
    <property type="project" value="TreeGrafter"/>
</dbReference>
<feature type="non-terminal residue" evidence="2">
    <location>
        <position position="202"/>
    </location>
</feature>
<feature type="region of interest" description="Disordered" evidence="1">
    <location>
        <begin position="48"/>
        <end position="67"/>
    </location>
</feature>
<dbReference type="GO" id="GO:0035861">
    <property type="term" value="C:site of double-strand break"/>
    <property type="evidence" value="ECO:0007669"/>
    <property type="project" value="TreeGrafter"/>
</dbReference>
<reference evidence="2 3" key="1">
    <citation type="submission" date="2014-11" db="EMBL/GenBank/DDBJ databases">
        <title>Genetic blueprint of the zoonotic pathogen Toxocara canis.</title>
        <authorList>
            <person name="Zhu X.-Q."/>
            <person name="Korhonen P.K."/>
            <person name="Cai H."/>
            <person name="Young N.D."/>
            <person name="Nejsum P."/>
            <person name="von Samson-Himmelstjerna G."/>
            <person name="Boag P.R."/>
            <person name="Tan P."/>
            <person name="Li Q."/>
            <person name="Min J."/>
            <person name="Yang Y."/>
            <person name="Wang X."/>
            <person name="Fang X."/>
            <person name="Hall R.S."/>
            <person name="Hofmann A."/>
            <person name="Sternberg P.W."/>
            <person name="Jex A.R."/>
            <person name="Gasser R.B."/>
        </authorList>
    </citation>
    <scope>NUCLEOTIDE SEQUENCE [LARGE SCALE GENOMIC DNA]</scope>
    <source>
        <strain evidence="2">PN_DK_2014</strain>
    </source>
</reference>
<dbReference type="GO" id="GO:0044547">
    <property type="term" value="F:DNA topoisomerase binding"/>
    <property type="evidence" value="ECO:0007669"/>
    <property type="project" value="TreeGrafter"/>
</dbReference>
<evidence type="ECO:0000256" key="1">
    <source>
        <dbReference type="SAM" id="MobiDB-lite"/>
    </source>
</evidence>
<dbReference type="GO" id="GO:0042800">
    <property type="term" value="F:histone H3K4 methyltransferase activity"/>
    <property type="evidence" value="ECO:0007669"/>
    <property type="project" value="TreeGrafter"/>
</dbReference>
<name>A0A0B2UZ28_TOXCA</name>
<evidence type="ECO:0000313" key="3">
    <source>
        <dbReference type="Proteomes" id="UP000031036"/>
    </source>
</evidence>
<keyword evidence="2" id="KW-0808">Transferase</keyword>